<proteinExistence type="predicted"/>
<evidence type="ECO:0000313" key="1">
    <source>
        <dbReference type="EMBL" id="PCJ00718.1"/>
    </source>
</evidence>
<dbReference type="Pfam" id="PF06073">
    <property type="entry name" value="DUF934"/>
    <property type="match status" value="1"/>
</dbReference>
<name>A0A2A4Z2D0_9PROT</name>
<organism evidence="1">
    <name type="scientific">OCS116 cluster bacterium</name>
    <dbReference type="NCBI Taxonomy" id="2030921"/>
    <lineage>
        <taxon>Bacteria</taxon>
        <taxon>Pseudomonadati</taxon>
        <taxon>Pseudomonadota</taxon>
        <taxon>Alphaproteobacteria</taxon>
        <taxon>OCS116 cluster</taxon>
    </lineage>
</organism>
<protein>
    <submittedName>
        <fullName evidence="1">Oxidoreductase</fullName>
    </submittedName>
</protein>
<dbReference type="InterPro" id="IPR008318">
    <property type="entry name" value="UCP030820"/>
</dbReference>
<dbReference type="PIRSF" id="PIRSF030820">
    <property type="entry name" value="UCP030820"/>
    <property type="match status" value="1"/>
</dbReference>
<sequence length="159" mass="18003">MLLNKHGETAENENIIITDVDGLTLHDDQILPYAYWLEQKAEIKQKLNRVAIWLDSDDDIAELADDLSSINMIALNFPKFGDGRAFTMAHLLQDKYGFEGEIRAIGHPIADQAQFLFRCGVDSIDIPDGQAPAIWVKEATRMSRFYQRSAENITANSKY</sequence>
<accession>A0A2A4Z2D0</accession>
<dbReference type="AlphaFoldDB" id="A0A2A4Z2D0"/>
<reference evidence="1" key="2">
    <citation type="journal article" date="2018" name="ISME J.">
        <title>A dynamic microbial community with high functional redundancy inhabits the cold, oxic subseafloor aquifer.</title>
        <authorList>
            <person name="Tully B.J."/>
            <person name="Wheat C.G."/>
            <person name="Glazer B.T."/>
            <person name="Huber J.A."/>
        </authorList>
    </citation>
    <scope>NUCLEOTIDE SEQUENCE</scope>
    <source>
        <strain evidence="1">NORP83</strain>
    </source>
</reference>
<reference key="1">
    <citation type="submission" date="2017-08" db="EMBL/GenBank/DDBJ databases">
        <title>A dynamic microbial community with high functional redundancy inhabits the cold, oxic subseafloor aquifer.</title>
        <authorList>
            <person name="Tully B.J."/>
            <person name="Wheat C.G."/>
            <person name="Glazer B.T."/>
            <person name="Huber J.A."/>
        </authorList>
    </citation>
    <scope>NUCLEOTIDE SEQUENCE [LARGE SCALE GENOMIC DNA]</scope>
</reference>
<comment type="caution">
    <text evidence="1">The sequence shown here is derived from an EMBL/GenBank/DDBJ whole genome shotgun (WGS) entry which is preliminary data.</text>
</comment>
<gene>
    <name evidence="1" type="ORF">COB13_08895</name>
</gene>
<dbReference type="EMBL" id="NVUS01000010">
    <property type="protein sequence ID" value="PCJ00718.1"/>
    <property type="molecule type" value="Genomic_DNA"/>
</dbReference>